<keyword evidence="1" id="KW-0472">Membrane</keyword>
<feature type="transmembrane region" description="Helical" evidence="1">
    <location>
        <begin position="14"/>
        <end position="36"/>
    </location>
</feature>
<evidence type="ECO:0000313" key="3">
    <source>
        <dbReference type="EMBL" id="MFC5291300.1"/>
    </source>
</evidence>
<evidence type="ECO:0000313" key="4">
    <source>
        <dbReference type="Proteomes" id="UP001596157"/>
    </source>
</evidence>
<reference evidence="4" key="1">
    <citation type="journal article" date="2019" name="Int. J. Syst. Evol. Microbiol.">
        <title>The Global Catalogue of Microorganisms (GCM) 10K type strain sequencing project: providing services to taxonomists for standard genome sequencing and annotation.</title>
        <authorList>
            <consortium name="The Broad Institute Genomics Platform"/>
            <consortium name="The Broad Institute Genome Sequencing Center for Infectious Disease"/>
            <person name="Wu L."/>
            <person name="Ma J."/>
        </authorList>
    </citation>
    <scope>NUCLEOTIDE SEQUENCE [LARGE SCALE GENOMIC DNA]</scope>
    <source>
        <strain evidence="4">CCUG 59778</strain>
    </source>
</reference>
<evidence type="ECO:0000256" key="1">
    <source>
        <dbReference type="SAM" id="Phobius"/>
    </source>
</evidence>
<dbReference type="RefSeq" id="WP_378251217.1">
    <property type="nucleotide sequence ID" value="NZ_JBHSKF010000026.1"/>
</dbReference>
<dbReference type="EMBL" id="JBHSKF010000026">
    <property type="protein sequence ID" value="MFC5291300.1"/>
    <property type="molecule type" value="Genomic_DNA"/>
</dbReference>
<sequence>MFGWHSGGFGWEGVFFAITVVVLFWGGLATTVVLVFRHFGPGSAAGAKRILDERFARGEIDAEEYAARRAKLER</sequence>
<proteinExistence type="predicted"/>
<keyword evidence="1" id="KW-0812">Transmembrane</keyword>
<comment type="caution">
    <text evidence="3">The sequence shown here is derived from an EMBL/GenBank/DDBJ whole genome shotgun (WGS) entry which is preliminary data.</text>
</comment>
<keyword evidence="4" id="KW-1185">Reference proteome</keyword>
<accession>A0ABW0EYU1</accession>
<name>A0ABW0EYU1_9PSEU</name>
<evidence type="ECO:0000259" key="2">
    <source>
        <dbReference type="Pfam" id="PF09851"/>
    </source>
</evidence>
<dbReference type="InterPro" id="IPR018649">
    <property type="entry name" value="SHOCT"/>
</dbReference>
<organism evidence="3 4">
    <name type="scientific">Actinokineospora guangxiensis</name>
    <dbReference type="NCBI Taxonomy" id="1490288"/>
    <lineage>
        <taxon>Bacteria</taxon>
        <taxon>Bacillati</taxon>
        <taxon>Actinomycetota</taxon>
        <taxon>Actinomycetes</taxon>
        <taxon>Pseudonocardiales</taxon>
        <taxon>Pseudonocardiaceae</taxon>
        <taxon>Actinokineospora</taxon>
    </lineage>
</organism>
<dbReference type="Pfam" id="PF09851">
    <property type="entry name" value="SHOCT"/>
    <property type="match status" value="1"/>
</dbReference>
<keyword evidence="1" id="KW-1133">Transmembrane helix</keyword>
<dbReference type="Proteomes" id="UP001596157">
    <property type="component" value="Unassembled WGS sequence"/>
</dbReference>
<feature type="domain" description="SHOCT" evidence="2">
    <location>
        <begin position="49"/>
        <end position="72"/>
    </location>
</feature>
<gene>
    <name evidence="3" type="ORF">ACFPM7_29985</name>
</gene>
<protein>
    <submittedName>
        <fullName evidence="3">SHOCT domain-containing protein</fullName>
    </submittedName>
</protein>